<protein>
    <submittedName>
        <fullName evidence="1">Uncharacterized protein</fullName>
    </submittedName>
</protein>
<comment type="caution">
    <text evidence="1">The sequence shown here is derived from an EMBL/GenBank/DDBJ whole genome shotgun (WGS) entry which is preliminary data.</text>
</comment>
<dbReference type="EMBL" id="DOOG01000166">
    <property type="protein sequence ID" value="HBV00306.1"/>
    <property type="molecule type" value="Genomic_DNA"/>
</dbReference>
<dbReference type="AlphaFoldDB" id="A0A358HYP4"/>
<proteinExistence type="predicted"/>
<dbReference type="InterPro" id="IPR036412">
    <property type="entry name" value="HAD-like_sf"/>
</dbReference>
<dbReference type="SUPFAM" id="SSF56784">
    <property type="entry name" value="HAD-like"/>
    <property type="match status" value="1"/>
</dbReference>
<sequence length="63" mass="6713">MISNIIFDCDGVLIDSEIFSFAVGWIFGLGALPCAGCQNEDSDMSAASNFGLLPLFREGCADF</sequence>
<accession>A0A358HYP4</accession>
<name>A0A358HYP4_9PROT</name>
<reference evidence="1 2" key="1">
    <citation type="journal article" date="2018" name="Nat. Biotechnol.">
        <title>A standardized bacterial taxonomy based on genome phylogeny substantially revises the tree of life.</title>
        <authorList>
            <person name="Parks D.H."/>
            <person name="Chuvochina M."/>
            <person name="Waite D.W."/>
            <person name="Rinke C."/>
            <person name="Skarshewski A."/>
            <person name="Chaumeil P.A."/>
            <person name="Hugenholtz P."/>
        </authorList>
    </citation>
    <scope>NUCLEOTIDE SEQUENCE [LARGE SCALE GENOMIC DNA]</scope>
    <source>
        <strain evidence="1">UBA8707</strain>
    </source>
</reference>
<dbReference type="Proteomes" id="UP000264753">
    <property type="component" value="Unassembled WGS sequence"/>
</dbReference>
<evidence type="ECO:0000313" key="1">
    <source>
        <dbReference type="EMBL" id="HBV00306.1"/>
    </source>
</evidence>
<organism evidence="1 2">
    <name type="scientific">Thalassospira lucentensis</name>
    <dbReference type="NCBI Taxonomy" id="168935"/>
    <lineage>
        <taxon>Bacteria</taxon>
        <taxon>Pseudomonadati</taxon>
        <taxon>Pseudomonadota</taxon>
        <taxon>Alphaproteobacteria</taxon>
        <taxon>Rhodospirillales</taxon>
        <taxon>Thalassospiraceae</taxon>
        <taxon>Thalassospira</taxon>
    </lineage>
</organism>
<gene>
    <name evidence="1" type="ORF">DEF21_20715</name>
</gene>
<evidence type="ECO:0000313" key="2">
    <source>
        <dbReference type="Proteomes" id="UP000264753"/>
    </source>
</evidence>